<dbReference type="PANTHER" id="PTHR23082">
    <property type="entry name" value="TRANSCRIPTION INITIATION FACTOR IIIC TFIIIC , POLYPEPTIDE 3-RELATED"/>
    <property type="match status" value="1"/>
</dbReference>
<dbReference type="Gene3D" id="1.25.40.10">
    <property type="entry name" value="Tetratricopeptide repeat domain"/>
    <property type="match status" value="4"/>
</dbReference>
<dbReference type="PANTHER" id="PTHR23082:SF0">
    <property type="entry name" value="GENERAL TRANSCRIPTION FACTOR 3C POLYPEPTIDE 3"/>
    <property type="match status" value="1"/>
</dbReference>
<name>A0ABP0BDI8_9PEZI</name>
<protein>
    <submittedName>
        <fullName evidence="3">Transcription factor TFIIIC subunit tfc4</fullName>
    </submittedName>
</protein>
<dbReference type="InterPro" id="IPR011990">
    <property type="entry name" value="TPR-like_helical_dom_sf"/>
</dbReference>
<evidence type="ECO:0000256" key="2">
    <source>
        <dbReference type="SAM" id="MobiDB-lite"/>
    </source>
</evidence>
<feature type="region of interest" description="Disordered" evidence="2">
    <location>
        <begin position="1"/>
        <end position="50"/>
    </location>
</feature>
<evidence type="ECO:0000313" key="3">
    <source>
        <dbReference type="EMBL" id="CAK7217560.1"/>
    </source>
</evidence>
<keyword evidence="1" id="KW-0802">TPR repeat</keyword>
<sequence>MDDIDMEDAPREAVNPNLRDDDSALASGIATPVRPADSDNDDLNEVSDADSDYLELQADIARLDASRHAFLSEHLGTEAAGEGPAAGAGARKRRGPRKAAEPSGEVKLRLQQAHQLFMDNRYEDALEALHEIIRVNAETHAAWSLLASINEDLGRREEAMMAMVFAAHLEPKNVAGWLSTADYALAEAAAADEDAGGSGDNDGDDYEQEREEERQSRRLQNLQIARLCYSGAIRADKDNIPARLGKANVCLEFGQATNAATEYVRVLKRRPLALQVIRNLAEASYDSVRGSETIHAAIKAYRKAVAYLRGKSGAASQSYFEPYLLLDEGEEFSWMDITIYVELYAALEQYDEAIAVLKSLARWMLGRGGPDENYWKDVEGTHEDCEWDRYDEPRRRRVPGFQPGRYPPSTYGEGLPIDLRTKLAIYRLKLGHEEEAIEHLGWIDPQDASTTESMRLYPHLLKEVGAELFGSKRFELALQYLELYRDLNRAATAELNSGYDQLGGEEGDGTTGFSPTDDDADALVLQGKCNLELHDHAAAEESFLAAIEADEENIDARYELAKMYEKAQEKEQAYILVNEALSLEAAQQKRQQLESRDAETQEQGDATAVAAGDGAATTTGKRRGPMASLETAAYRVFFDSDGHVVRRHRKFRKGPDGEEILISTERKRQRASKAAARRAGEEGDEYDEDNGEGGVGEDGLVRRRPVSGTTRVRGPRQRRQGGPHQRRRRVLRGHARRLFASPAEQAEFEASTSARLRARYQLCRELKERADGGDENAGHEWMEAAKELINDFRSFREFYTWDKYVQFLGVNNFLQDRGAATAAAAAAAPATTEGGEDGGGQHSSHLAALAERLHQNLAPGDVEDPAHGIPIDPALLATPTPAAAAPAAAPPASVRREYRGIPFDDWLALFLEYALGLAHAGRTTEAYAVCQSAHDSTVYQQEDSMFLIHMTWASCAVRAGDEQTCVAVARYFMRQRPYTTDCYRLFTTMCRLCRSPSMWFSSSPAQKYILRQIRARDEILRQQNEENGTDAVDGLDTCLLVVYGHILFASMSYHFALNYYQRALALDPDNPVISLCIGLSYMHWALKRQADNRQYLLMQSFYFLHRYADTRLAQAPAWRHTLDDKRVRREVYYNLGRAYHLLGLHALAADHYNRVLQQVDPDKEVEESRRKQGTYPDLRTEAAYNLRTCYLLAGNHAAAMQITRSHLVL</sequence>
<feature type="compositionally biased region" description="Acidic residues" evidence="2">
    <location>
        <begin position="38"/>
        <end position="50"/>
    </location>
</feature>
<dbReference type="Proteomes" id="UP001642405">
    <property type="component" value="Unassembled WGS sequence"/>
</dbReference>
<dbReference type="InterPro" id="IPR019734">
    <property type="entry name" value="TPR_rpt"/>
</dbReference>
<keyword evidence="4" id="KW-1185">Reference proteome</keyword>
<feature type="region of interest" description="Disordered" evidence="2">
    <location>
        <begin position="662"/>
        <end position="731"/>
    </location>
</feature>
<evidence type="ECO:0000256" key="1">
    <source>
        <dbReference type="PROSITE-ProRule" id="PRU00339"/>
    </source>
</evidence>
<feature type="region of interest" description="Disordered" evidence="2">
    <location>
        <begin position="75"/>
        <end position="104"/>
    </location>
</feature>
<dbReference type="EMBL" id="CAWUHB010000013">
    <property type="protein sequence ID" value="CAK7217560.1"/>
    <property type="molecule type" value="Genomic_DNA"/>
</dbReference>
<accession>A0ABP0BDI8</accession>
<dbReference type="SMART" id="SM00028">
    <property type="entry name" value="TPR"/>
    <property type="match status" value="6"/>
</dbReference>
<feature type="compositionally biased region" description="Low complexity" evidence="2">
    <location>
        <begin position="604"/>
        <end position="619"/>
    </location>
</feature>
<feature type="region of interest" description="Disordered" evidence="2">
    <location>
        <begin position="191"/>
        <end position="217"/>
    </location>
</feature>
<feature type="region of interest" description="Disordered" evidence="2">
    <location>
        <begin position="591"/>
        <end position="623"/>
    </location>
</feature>
<organism evidence="3 4">
    <name type="scientific">Sporothrix curviconia</name>
    <dbReference type="NCBI Taxonomy" id="1260050"/>
    <lineage>
        <taxon>Eukaryota</taxon>
        <taxon>Fungi</taxon>
        <taxon>Dikarya</taxon>
        <taxon>Ascomycota</taxon>
        <taxon>Pezizomycotina</taxon>
        <taxon>Sordariomycetes</taxon>
        <taxon>Sordariomycetidae</taxon>
        <taxon>Ophiostomatales</taxon>
        <taxon>Ophiostomataceae</taxon>
        <taxon>Sporothrix</taxon>
    </lineage>
</organism>
<feature type="compositionally biased region" description="Acidic residues" evidence="2">
    <location>
        <begin position="682"/>
        <end position="691"/>
    </location>
</feature>
<evidence type="ECO:0000313" key="4">
    <source>
        <dbReference type="Proteomes" id="UP001642405"/>
    </source>
</evidence>
<feature type="compositionally biased region" description="Acidic residues" evidence="2">
    <location>
        <begin position="191"/>
        <end position="210"/>
    </location>
</feature>
<dbReference type="PROSITE" id="PS50005">
    <property type="entry name" value="TPR"/>
    <property type="match status" value="1"/>
</dbReference>
<gene>
    <name evidence="3" type="primary">TFC4</name>
    <name evidence="3" type="ORF">SCUCBS95973_003196</name>
</gene>
<proteinExistence type="predicted"/>
<comment type="caution">
    <text evidence="3">The sequence shown here is derived from an EMBL/GenBank/DDBJ whole genome shotgun (WGS) entry which is preliminary data.</text>
</comment>
<dbReference type="InterPro" id="IPR039340">
    <property type="entry name" value="Tfc4/TFIIIC-102/Sfc4"/>
</dbReference>
<dbReference type="SUPFAM" id="SSF48452">
    <property type="entry name" value="TPR-like"/>
    <property type="match status" value="2"/>
</dbReference>
<reference evidence="3 4" key="1">
    <citation type="submission" date="2024-01" db="EMBL/GenBank/DDBJ databases">
        <authorList>
            <person name="Allen C."/>
            <person name="Tagirdzhanova G."/>
        </authorList>
    </citation>
    <scope>NUCLEOTIDE SEQUENCE [LARGE SCALE GENOMIC DNA]</scope>
</reference>
<feature type="repeat" description="TPR" evidence="1">
    <location>
        <begin position="1037"/>
        <end position="1070"/>
    </location>
</feature>
<feature type="compositionally biased region" description="Low complexity" evidence="2">
    <location>
        <begin position="78"/>
        <end position="89"/>
    </location>
</feature>
<dbReference type="Pfam" id="PF13181">
    <property type="entry name" value="TPR_8"/>
    <property type="match status" value="1"/>
</dbReference>
<feature type="compositionally biased region" description="Basic residues" evidence="2">
    <location>
        <begin position="713"/>
        <end position="731"/>
    </location>
</feature>
<dbReference type="SUPFAM" id="SSF48439">
    <property type="entry name" value="Protein prenylyltransferase"/>
    <property type="match status" value="1"/>
</dbReference>